<sequence length="140" mass="16554">MSYGKEIKFNAKEYLVELTSGSSLHVYVAEKTSNDEYSMIFDDDFTDSYKEEAKLIEKIYDEDEEFYAILHTVLDSKNITNPYEEYSSYIKIMMKQMSTTEILNSDSDEKIIYNINYPLDYMLDDFERITKSIIENSKEN</sequence>
<dbReference type="Proteomes" id="UP000472839">
    <property type="component" value="Unassembled WGS sequence"/>
</dbReference>
<evidence type="ECO:0000313" key="2">
    <source>
        <dbReference type="EMBL" id="KAB7891919.1"/>
    </source>
</evidence>
<proteinExistence type="predicted"/>
<gene>
    <name evidence="2" type="ORF">GBG18_04845</name>
    <name evidence="1" type="ORF">GBG19_07295</name>
</gene>
<dbReference type="EMBL" id="WFKK01000018">
    <property type="protein sequence ID" value="KAB7888986.1"/>
    <property type="molecule type" value="Genomic_DNA"/>
</dbReference>
<comment type="caution">
    <text evidence="1">The sequence shown here is derived from an EMBL/GenBank/DDBJ whole genome shotgun (WGS) entry which is preliminary data.</text>
</comment>
<keyword evidence="3" id="KW-1185">Reference proteome</keyword>
<dbReference type="EMBL" id="WFKJ01000010">
    <property type="protein sequence ID" value="KAB7891919.1"/>
    <property type="molecule type" value="Genomic_DNA"/>
</dbReference>
<evidence type="ECO:0000313" key="1">
    <source>
        <dbReference type="EMBL" id="KAB7888986.1"/>
    </source>
</evidence>
<dbReference type="AlphaFoldDB" id="A0A6L4WSL0"/>
<evidence type="ECO:0000313" key="3">
    <source>
        <dbReference type="Proteomes" id="UP000461010"/>
    </source>
</evidence>
<evidence type="ECO:0000313" key="4">
    <source>
        <dbReference type="Proteomes" id="UP000472839"/>
    </source>
</evidence>
<organism evidence="1 4">
    <name type="scientific">Poseidonibacter ostreae</name>
    <dbReference type="NCBI Taxonomy" id="2654171"/>
    <lineage>
        <taxon>Bacteria</taxon>
        <taxon>Pseudomonadati</taxon>
        <taxon>Campylobacterota</taxon>
        <taxon>Epsilonproteobacteria</taxon>
        <taxon>Campylobacterales</taxon>
        <taxon>Arcobacteraceae</taxon>
        <taxon>Poseidonibacter</taxon>
    </lineage>
</organism>
<dbReference type="RefSeq" id="WP_152188913.1">
    <property type="nucleotide sequence ID" value="NZ_WFKI01000028.1"/>
</dbReference>
<dbReference type="Proteomes" id="UP000461010">
    <property type="component" value="Unassembled WGS sequence"/>
</dbReference>
<reference evidence="3 4" key="1">
    <citation type="submission" date="2019-10" db="EMBL/GenBank/DDBJ databases">
        <title>Poseidonibacter ostreae sp. nov., isolated from the gut of the Ostrea denselamellosa.</title>
        <authorList>
            <person name="Choi A."/>
        </authorList>
    </citation>
    <scope>NUCLEOTIDE SEQUENCE [LARGE SCALE GENOMIC DNA]</scope>
    <source>
        <strain evidence="1 4">SJOD-M-33</strain>
        <strain evidence="2 3">SJOD-M-5</strain>
    </source>
</reference>
<accession>A0A6L4WSL0</accession>
<name>A0A6L4WSL0_9BACT</name>
<protein>
    <submittedName>
        <fullName evidence="1">Uncharacterized protein</fullName>
    </submittedName>
</protein>